<evidence type="ECO:0000259" key="6">
    <source>
        <dbReference type="PROSITE" id="PS51141"/>
    </source>
</evidence>
<name>A0ABM4W1K6_COFAR</name>
<gene>
    <name evidence="8" type="primary">LOC140016156</name>
</gene>
<evidence type="ECO:0000256" key="3">
    <source>
        <dbReference type="ARBA" id="ARBA00022833"/>
    </source>
</evidence>
<dbReference type="Proteomes" id="UP001652660">
    <property type="component" value="Chromosome 10c"/>
</dbReference>
<evidence type="ECO:0000256" key="2">
    <source>
        <dbReference type="ARBA" id="ARBA00022771"/>
    </source>
</evidence>
<dbReference type="PANTHER" id="PTHR31251">
    <property type="entry name" value="SQUAMOSA PROMOTER-BINDING-LIKE PROTEIN 4"/>
    <property type="match status" value="1"/>
</dbReference>
<dbReference type="SUPFAM" id="SSF48403">
    <property type="entry name" value="Ankyrin repeat"/>
    <property type="match status" value="1"/>
</dbReference>
<dbReference type="Pfam" id="PF03110">
    <property type="entry name" value="SBP"/>
    <property type="match status" value="1"/>
</dbReference>
<dbReference type="InterPro" id="IPR044817">
    <property type="entry name" value="SBP-like"/>
</dbReference>
<dbReference type="InterPro" id="IPR036893">
    <property type="entry name" value="SBP_sf"/>
</dbReference>
<feature type="region of interest" description="Disordered" evidence="5">
    <location>
        <begin position="443"/>
        <end position="484"/>
    </location>
</feature>
<keyword evidence="2 4" id="KW-0863">Zinc-finger</keyword>
<proteinExistence type="predicted"/>
<dbReference type="Gene3D" id="4.10.1100.10">
    <property type="entry name" value="Transcription factor, SBP-box domain"/>
    <property type="match status" value="1"/>
</dbReference>
<evidence type="ECO:0000256" key="1">
    <source>
        <dbReference type="ARBA" id="ARBA00022723"/>
    </source>
</evidence>
<accession>A0ABM4W1K6</accession>
<dbReference type="RefSeq" id="XP_071925679.1">
    <property type="nucleotide sequence ID" value="XM_072069578.1"/>
</dbReference>
<feature type="domain" description="SBP-type" evidence="6">
    <location>
        <begin position="175"/>
        <end position="252"/>
    </location>
</feature>
<organism evidence="7 8">
    <name type="scientific">Coffea arabica</name>
    <name type="common">Arabian coffee</name>
    <dbReference type="NCBI Taxonomy" id="13443"/>
    <lineage>
        <taxon>Eukaryota</taxon>
        <taxon>Viridiplantae</taxon>
        <taxon>Streptophyta</taxon>
        <taxon>Embryophyta</taxon>
        <taxon>Tracheophyta</taxon>
        <taxon>Spermatophyta</taxon>
        <taxon>Magnoliopsida</taxon>
        <taxon>eudicotyledons</taxon>
        <taxon>Gunneridae</taxon>
        <taxon>Pentapetalae</taxon>
        <taxon>asterids</taxon>
        <taxon>lamiids</taxon>
        <taxon>Gentianales</taxon>
        <taxon>Rubiaceae</taxon>
        <taxon>Ixoroideae</taxon>
        <taxon>Gardenieae complex</taxon>
        <taxon>Bertiereae - Coffeeae clade</taxon>
        <taxon>Coffeeae</taxon>
        <taxon>Coffea</taxon>
    </lineage>
</organism>
<evidence type="ECO:0000313" key="7">
    <source>
        <dbReference type="Proteomes" id="UP001652660"/>
    </source>
</evidence>
<dbReference type="Gene3D" id="1.25.40.20">
    <property type="entry name" value="Ankyrin repeat-containing domain"/>
    <property type="match status" value="1"/>
</dbReference>
<dbReference type="PROSITE" id="PS51141">
    <property type="entry name" value="ZF_SBP"/>
    <property type="match status" value="1"/>
</dbReference>
<dbReference type="SUPFAM" id="SSF103612">
    <property type="entry name" value="SBT domain"/>
    <property type="match status" value="1"/>
</dbReference>
<keyword evidence="1" id="KW-0479">Metal-binding</keyword>
<dbReference type="GeneID" id="140016156"/>
<reference evidence="8" key="1">
    <citation type="submission" date="2025-08" db="UniProtKB">
        <authorList>
            <consortium name="RefSeq"/>
        </authorList>
    </citation>
    <scope>IDENTIFICATION</scope>
    <source>
        <tissue evidence="8">Leaves</tissue>
    </source>
</reference>
<feature type="compositionally biased region" description="Polar residues" evidence="5">
    <location>
        <begin position="380"/>
        <end position="391"/>
    </location>
</feature>
<evidence type="ECO:0000256" key="5">
    <source>
        <dbReference type="SAM" id="MobiDB-lite"/>
    </source>
</evidence>
<evidence type="ECO:0000313" key="8">
    <source>
        <dbReference type="RefSeq" id="XP_071925679.1"/>
    </source>
</evidence>
<dbReference type="InterPro" id="IPR036770">
    <property type="entry name" value="Ankyrin_rpt-contain_sf"/>
</dbReference>
<feature type="region of interest" description="Disordered" evidence="5">
    <location>
        <begin position="86"/>
        <end position="173"/>
    </location>
</feature>
<dbReference type="InterPro" id="IPR004333">
    <property type="entry name" value="SBP_dom"/>
</dbReference>
<protein>
    <submittedName>
        <fullName evidence="8">Squamosa promoter-binding-like protein 14</fullName>
    </submittedName>
</protein>
<dbReference type="PANTHER" id="PTHR31251:SF110">
    <property type="entry name" value="SQUAMOSA PROMOTER-BINDING-LIKE PROTEIN 14"/>
    <property type="match status" value="1"/>
</dbReference>
<keyword evidence="7" id="KW-1185">Reference proteome</keyword>
<feature type="compositionally biased region" description="Polar residues" evidence="5">
    <location>
        <begin position="335"/>
        <end position="356"/>
    </location>
</feature>
<feature type="region of interest" description="Disordered" evidence="5">
    <location>
        <begin position="24"/>
        <end position="61"/>
    </location>
</feature>
<evidence type="ECO:0000256" key="4">
    <source>
        <dbReference type="PROSITE-ProRule" id="PRU00470"/>
    </source>
</evidence>
<feature type="compositionally biased region" description="Polar residues" evidence="5">
    <location>
        <begin position="102"/>
        <end position="117"/>
    </location>
</feature>
<feature type="region of interest" description="Disordered" evidence="5">
    <location>
        <begin position="335"/>
        <end position="391"/>
    </location>
</feature>
<sequence length="1099" mass="121598">MEEIGTHVASPIFIRQASFAVGAGGGGSARFCSQHPAPRKRSLPFTQQQQHQQKPSDAWTSKQWEWDSMRFIAKPHECHVPPPPPVMQHRHHARVMQEEQELNTAPTTSGLNNTSKSCHAGEGSDHLRLKLGSDSGSGGKAGDAAGTSTSFNSTDEPVSRPNKRVRSGSPGSATYPMCQVDNCEEDLSHAKDYHRRHKVCEFHSKATKALVSKQMQRFCQQCSRFHPLPEFDEGKRSCRRRLAGHNRRRRKTQPEDAASRVLLPGSSEKGINSDLDIVNLLAVLARAQGNTEDRGSTLPDKDQLLQILAKINALPLPANLAAKLPIFSNLGRSVPNQVPPQNQSHLDENSSPSTMDLLTLLSGTPPVCAPNKMESEPERSSQGSDSEKTNSACSDQAACLNLNSGPAMEFPCIGGERSCSSTQSPVDDSDCCVEEIHPHLPLQLFSSSPEDNCPPKLPASRKYFSSDSSNPSEERSPSYSPTVVQKLFPVKRGTLKQGNTLSDGDGDANSRAIRDAGCNTSLQLFAGSSVGNDVGSIQSFPFQAGYTSSSGSDHSPSSMNSDTQDRTGRIIFKLFDKDPSHLPGTLRTQIHNWLLNSPSEMESYIRPGCVVLTVYVSMPLFSWEQFEDKLLHYVKSLIRDFNTDFWGSGRFLLYTGKQLASHVDGKLRIYKTKRAWRSPELLSVSPLAVVHGQETSLLLRGRNLNVSGIKFNCSHTGDYTVEDVSGPACQEPEYNEINLCNFKVSTTASVLGRCFIEIENGFRITSFPVIIADKPICQELRLLEYDFSEGAKMEDSMSAYYQHGPGRPGSREEVLHFLNELGWLFQRKCNSSLLEGPDYKISRFKFLFIFSVEHDFCSLVKSLLDILLEINLGKEGLKRVSLEMLSEIHLLNRAVKRRCKNMIDLLLNYSIDDSSDTSKHYIFTPNHVGPGGVTPLHLAACAFRSDDLVDALTSDPQEIGLHCWKSLHDANGLSPYAYAAMRNNHSYNRLVAQKLADKETGQVSVSVGNEIEQLWLEVNQDHGPSFHIKRSQKPCSKCAAVAMRYRRIPGLQGLLHRPYIHSMLAIAAVCVCVCLFLRGAPDIGLVEPFKWENLCYGPI</sequence>
<dbReference type="Pfam" id="PF26102">
    <property type="entry name" value="Ig_SPL7"/>
    <property type="match status" value="1"/>
</dbReference>
<keyword evidence="3" id="KW-0862">Zinc</keyword>
<feature type="compositionally biased region" description="Low complexity" evidence="5">
    <location>
        <begin position="465"/>
        <end position="481"/>
    </location>
</feature>